<comment type="caution">
    <text evidence="1">The sequence shown here is derived from an EMBL/GenBank/DDBJ whole genome shotgun (WGS) entry which is preliminary data.</text>
</comment>
<gene>
    <name evidence="1" type="ORF">SDC9_177324</name>
</gene>
<organism evidence="1">
    <name type="scientific">bioreactor metagenome</name>
    <dbReference type="NCBI Taxonomy" id="1076179"/>
    <lineage>
        <taxon>unclassified sequences</taxon>
        <taxon>metagenomes</taxon>
        <taxon>ecological metagenomes</taxon>
    </lineage>
</organism>
<accession>A0A645GSP4</accession>
<dbReference type="AlphaFoldDB" id="A0A645GSP4"/>
<sequence length="140" mass="14761">MLDRFGNDHFTHGGDPVGLKEHMLGATQADAFGTEGHSLLGVVRGVGVGTHFHGADRVGPTHEGGKIVGHRGFHGGDQADIHVAGGAVDGDFISLFDLLAVNRKILFFFVDDKFAAAGYTAFPHAAGHDRRMGGHAAPRR</sequence>
<reference evidence="1" key="1">
    <citation type="submission" date="2019-08" db="EMBL/GenBank/DDBJ databases">
        <authorList>
            <person name="Kucharzyk K."/>
            <person name="Murdoch R.W."/>
            <person name="Higgins S."/>
            <person name="Loffler F."/>
        </authorList>
    </citation>
    <scope>NUCLEOTIDE SEQUENCE</scope>
</reference>
<dbReference type="EMBL" id="VSSQ01080754">
    <property type="protein sequence ID" value="MPN29871.1"/>
    <property type="molecule type" value="Genomic_DNA"/>
</dbReference>
<proteinExistence type="predicted"/>
<protein>
    <submittedName>
        <fullName evidence="1">Uncharacterized protein</fullName>
    </submittedName>
</protein>
<evidence type="ECO:0000313" key="1">
    <source>
        <dbReference type="EMBL" id="MPN29871.1"/>
    </source>
</evidence>
<name>A0A645GSP4_9ZZZZ</name>